<dbReference type="Proteomes" id="UP000271974">
    <property type="component" value="Unassembled WGS sequence"/>
</dbReference>
<feature type="compositionally biased region" description="Basic and acidic residues" evidence="3">
    <location>
        <begin position="616"/>
        <end position="628"/>
    </location>
</feature>
<feature type="compositionally biased region" description="Basic and acidic residues" evidence="3">
    <location>
        <begin position="138"/>
        <end position="155"/>
    </location>
</feature>
<feature type="compositionally biased region" description="Low complexity" evidence="3">
    <location>
        <begin position="578"/>
        <end position="602"/>
    </location>
</feature>
<comment type="caution">
    <text evidence="5">The sequence shown here is derived from an EMBL/GenBank/DDBJ whole genome shotgun (WGS) entry which is preliminary data.</text>
</comment>
<reference evidence="5 6" key="1">
    <citation type="submission" date="2019-01" db="EMBL/GenBank/DDBJ databases">
        <title>A draft genome assembly of the solar-powered sea slug Elysia chlorotica.</title>
        <authorList>
            <person name="Cai H."/>
            <person name="Li Q."/>
            <person name="Fang X."/>
            <person name="Li J."/>
            <person name="Curtis N.E."/>
            <person name="Altenburger A."/>
            <person name="Shibata T."/>
            <person name="Feng M."/>
            <person name="Maeda T."/>
            <person name="Schwartz J.A."/>
            <person name="Shigenobu S."/>
            <person name="Lundholm N."/>
            <person name="Nishiyama T."/>
            <person name="Yang H."/>
            <person name="Hasebe M."/>
            <person name="Li S."/>
            <person name="Pierce S.K."/>
            <person name="Wang J."/>
        </authorList>
    </citation>
    <scope>NUCLEOTIDE SEQUENCE [LARGE SCALE GENOMIC DNA]</scope>
    <source>
        <strain evidence="5">EC2010</strain>
        <tissue evidence="5">Whole organism of an adult</tissue>
    </source>
</reference>
<feature type="region of interest" description="Disordered" evidence="3">
    <location>
        <begin position="564"/>
        <end position="628"/>
    </location>
</feature>
<proteinExistence type="inferred from homology"/>
<dbReference type="InterPro" id="IPR033979">
    <property type="entry name" value="MINDY_domain"/>
</dbReference>
<feature type="compositionally biased region" description="Low complexity" evidence="3">
    <location>
        <begin position="78"/>
        <end position="93"/>
    </location>
</feature>
<gene>
    <name evidence="5" type="ORF">EGW08_001626</name>
</gene>
<feature type="compositionally biased region" description="Polar residues" evidence="3">
    <location>
        <begin position="1"/>
        <end position="13"/>
    </location>
</feature>
<name>A0A3S0ZZK7_ELYCH</name>
<dbReference type="GO" id="GO:0004843">
    <property type="term" value="F:cysteine-type deubiquitinase activity"/>
    <property type="evidence" value="ECO:0007669"/>
    <property type="project" value="UniProtKB-UniRule"/>
</dbReference>
<protein>
    <recommendedName>
        <fullName evidence="2">Ubiquitin carboxyl-terminal hydrolase</fullName>
        <ecNumber evidence="2">3.4.19.12</ecNumber>
    </recommendedName>
</protein>
<dbReference type="PANTHER" id="PTHR18063:SF6">
    <property type="entry name" value="UBIQUITIN CARBOXYL-TERMINAL HYDROLASE"/>
    <property type="match status" value="1"/>
</dbReference>
<feature type="domain" description="MINDY deubiquitinase" evidence="4">
    <location>
        <begin position="236"/>
        <end position="487"/>
    </location>
</feature>
<dbReference type="GO" id="GO:0016807">
    <property type="term" value="F:cysteine-type carboxypeptidase activity"/>
    <property type="evidence" value="ECO:0007669"/>
    <property type="project" value="TreeGrafter"/>
</dbReference>
<dbReference type="AlphaFoldDB" id="A0A3S0ZZK7"/>
<keyword evidence="2" id="KW-0378">Hydrolase</keyword>
<dbReference type="GO" id="GO:1990380">
    <property type="term" value="F:K48-linked deubiquitinase activity"/>
    <property type="evidence" value="ECO:0007669"/>
    <property type="project" value="UniProtKB-UniRule"/>
</dbReference>
<comment type="similarity">
    <text evidence="1 2">Belongs to the MINDY deubiquitinase family. FAM63 subfamily.</text>
</comment>
<comment type="function">
    <text evidence="2">Hydrolase that can specifically remove 'Lys-48'-linked conjugated ubiquitin from proteins. Has exodeubiquitinase activity and has a preference for long polyubiquitin chains. May play a regulatory role at the level of protein turnover.</text>
</comment>
<dbReference type="EC" id="3.4.19.12" evidence="2"/>
<evidence type="ECO:0000313" key="5">
    <source>
        <dbReference type="EMBL" id="RUS90629.1"/>
    </source>
</evidence>
<dbReference type="GO" id="GO:0006508">
    <property type="term" value="P:proteolysis"/>
    <property type="evidence" value="ECO:0007669"/>
    <property type="project" value="UniProtKB-KW"/>
</dbReference>
<dbReference type="GO" id="GO:0071944">
    <property type="term" value="C:cell periphery"/>
    <property type="evidence" value="ECO:0007669"/>
    <property type="project" value="TreeGrafter"/>
</dbReference>
<sequence>MDQQVARTSNTESEPFPSNLLPESQTEKAGSAEVCEQNEPEAKSGAGNVPPVAGDSGCQMEDVGSGQPLTDQPHKESVTLSSGESSPVSSQGQDSGLSPDEALLDPSDDQVPPSSENCLVDPLDAKSSSQSSGPLLHAEGDGHKESSLVDTKPEEAVPPSGHTSPEGSGGLSETQVTVSDLDSPASPPPQSGGASAVAEVSGATACAVDSTPMPAAPAAASPSSTSKDNSKEMESVYYIKWITFDGSSVPIITQNENGPCPLLALVNVLLLKGKVKLAPMLEMITSEQLMTYLGECILENTPKDLPETTQANYEQNMQDAMGVMHKLQTGLDVNVKFTGVRDFEYTPELIVFDLLGISLFHGWLVDPQDRHTVEAVNQCSYNQLVEKIILLKHSDKEEMVTQALTAEQFLERSASQLTYHGLAELSSVVKENELCVFFRNNHFNSLYRHNNELFLLVTDQGFLTESQVVWETLSNVEGDCHFTDATFRTYTKPVPSSEPILPDPNVAVGSPEQIDHDYQVALFLQEEAAAASAHDPAWATGYPQEQMPSVQADHDLAMRLQEEENRREALQAQHASGPAQPAGYQYPHQQQQQWARHSGQQHPQSVEATGQRRRADRREREDKSCIIL</sequence>
<dbReference type="GO" id="GO:0036435">
    <property type="term" value="F:K48-linked polyubiquitin modification-dependent protein binding"/>
    <property type="evidence" value="ECO:0007669"/>
    <property type="project" value="UniProtKB-UniRule"/>
</dbReference>
<organism evidence="5 6">
    <name type="scientific">Elysia chlorotica</name>
    <name type="common">Eastern emerald elysia</name>
    <name type="synonym">Sea slug</name>
    <dbReference type="NCBI Taxonomy" id="188477"/>
    <lineage>
        <taxon>Eukaryota</taxon>
        <taxon>Metazoa</taxon>
        <taxon>Spiralia</taxon>
        <taxon>Lophotrochozoa</taxon>
        <taxon>Mollusca</taxon>
        <taxon>Gastropoda</taxon>
        <taxon>Heterobranchia</taxon>
        <taxon>Euthyneura</taxon>
        <taxon>Panpulmonata</taxon>
        <taxon>Sacoglossa</taxon>
        <taxon>Placobranchoidea</taxon>
        <taxon>Plakobranchidae</taxon>
        <taxon>Elysia</taxon>
    </lineage>
</organism>
<evidence type="ECO:0000256" key="3">
    <source>
        <dbReference type="SAM" id="MobiDB-lite"/>
    </source>
</evidence>
<keyword evidence="2" id="KW-0645">Protease</keyword>
<evidence type="ECO:0000313" key="6">
    <source>
        <dbReference type="Proteomes" id="UP000271974"/>
    </source>
</evidence>
<dbReference type="Pfam" id="PF04424">
    <property type="entry name" value="MINDY_DUB"/>
    <property type="match status" value="1"/>
</dbReference>
<dbReference type="GO" id="GO:0140934">
    <property type="term" value="F:histone deubiquitinase activity"/>
    <property type="evidence" value="ECO:0007669"/>
    <property type="project" value="UniProtKB-UniRule"/>
</dbReference>
<dbReference type="GO" id="GO:0071108">
    <property type="term" value="P:protein K48-linked deubiquitination"/>
    <property type="evidence" value="ECO:0007669"/>
    <property type="project" value="TreeGrafter"/>
</dbReference>
<keyword evidence="2" id="KW-0788">Thiol protease</keyword>
<dbReference type="STRING" id="188477.A0A3S0ZZK7"/>
<dbReference type="InterPro" id="IPR007518">
    <property type="entry name" value="MINDY"/>
</dbReference>
<comment type="catalytic activity">
    <reaction evidence="2">
        <text>Thiol-dependent hydrolysis of ester, thioester, amide, peptide and isopeptide bonds formed by the C-terminal Gly of ubiquitin (a 76-residue protein attached to proteins as an intracellular targeting signal).</text>
        <dbReference type="EC" id="3.4.19.12"/>
    </reaction>
</comment>
<accession>A0A3S0ZZK7</accession>
<feature type="region of interest" description="Disordered" evidence="3">
    <location>
        <begin position="1"/>
        <end position="198"/>
    </location>
</feature>
<evidence type="ECO:0000259" key="4">
    <source>
        <dbReference type="Pfam" id="PF04424"/>
    </source>
</evidence>
<evidence type="ECO:0000256" key="1">
    <source>
        <dbReference type="ARBA" id="ARBA00006616"/>
    </source>
</evidence>
<keyword evidence="2" id="KW-0833">Ubl conjugation pathway</keyword>
<dbReference type="OrthoDB" id="10261212at2759"/>
<dbReference type="EMBL" id="RQTK01000028">
    <property type="protein sequence ID" value="RUS90629.1"/>
    <property type="molecule type" value="Genomic_DNA"/>
</dbReference>
<feature type="compositionally biased region" description="Polar residues" evidence="3">
    <location>
        <begin position="161"/>
        <end position="180"/>
    </location>
</feature>
<evidence type="ECO:0000256" key="2">
    <source>
        <dbReference type="RuleBase" id="RU367139"/>
    </source>
</evidence>
<dbReference type="PANTHER" id="PTHR18063">
    <property type="entry name" value="NF-E2 INDUCIBLE PROTEIN"/>
    <property type="match status" value="1"/>
</dbReference>
<keyword evidence="6" id="KW-1185">Reference proteome</keyword>
<dbReference type="GO" id="GO:0005829">
    <property type="term" value="C:cytosol"/>
    <property type="evidence" value="ECO:0007669"/>
    <property type="project" value="TreeGrafter"/>
</dbReference>